<evidence type="ECO:0000256" key="14">
    <source>
        <dbReference type="ARBA" id="ARBA00023008"/>
    </source>
</evidence>
<feature type="transmembrane region" description="Helical" evidence="17">
    <location>
        <begin position="502"/>
        <end position="526"/>
    </location>
</feature>
<dbReference type="Pfam" id="PF00122">
    <property type="entry name" value="E1-E2_ATPase"/>
    <property type="match status" value="1"/>
</dbReference>
<evidence type="ECO:0000256" key="16">
    <source>
        <dbReference type="ARBA" id="ARBA00023136"/>
    </source>
</evidence>
<evidence type="ECO:0000256" key="3">
    <source>
        <dbReference type="ARBA" id="ARBA00012517"/>
    </source>
</evidence>
<dbReference type="SUPFAM" id="SSF81653">
    <property type="entry name" value="Calcium ATPase, transduction domain A"/>
    <property type="match status" value="1"/>
</dbReference>
<dbReference type="GO" id="GO:0005524">
    <property type="term" value="F:ATP binding"/>
    <property type="evidence" value="ECO:0007669"/>
    <property type="project" value="UniProtKB-UniRule"/>
</dbReference>
<evidence type="ECO:0000256" key="11">
    <source>
        <dbReference type="ARBA" id="ARBA00022842"/>
    </source>
</evidence>
<evidence type="ECO:0000256" key="1">
    <source>
        <dbReference type="ARBA" id="ARBA00004166"/>
    </source>
</evidence>
<dbReference type="Gene3D" id="3.40.50.1000">
    <property type="entry name" value="HAD superfamily/HAD-like"/>
    <property type="match status" value="1"/>
</dbReference>
<comment type="caution">
    <text evidence="18">The sequence shown here is derived from an EMBL/GenBank/DDBJ whole genome shotgun (WGS) entry which is preliminary data.</text>
</comment>
<feature type="non-terminal residue" evidence="18">
    <location>
        <position position="1"/>
    </location>
</feature>
<protein>
    <recommendedName>
        <fullName evidence="3">P-type Cu(+) transporter</fullName>
        <ecNumber evidence="3">7.2.2.8</ecNumber>
    </recommendedName>
</protein>
<evidence type="ECO:0000256" key="7">
    <source>
        <dbReference type="ARBA" id="ARBA00022737"/>
    </source>
</evidence>
<evidence type="ECO:0000313" key="18">
    <source>
        <dbReference type="EMBL" id="CAB4007362.1"/>
    </source>
</evidence>
<accession>A0A6S7INU4</accession>
<dbReference type="PANTHER" id="PTHR43520">
    <property type="entry name" value="ATP7, ISOFORM B"/>
    <property type="match status" value="1"/>
</dbReference>
<dbReference type="GO" id="GO:0015677">
    <property type="term" value="P:copper ion import"/>
    <property type="evidence" value="ECO:0007669"/>
    <property type="project" value="TreeGrafter"/>
</dbReference>
<dbReference type="PROSITE" id="PS50846">
    <property type="entry name" value="HMA_2"/>
    <property type="match status" value="2"/>
</dbReference>
<evidence type="ECO:0000256" key="12">
    <source>
        <dbReference type="ARBA" id="ARBA00022967"/>
    </source>
</evidence>
<dbReference type="FunFam" id="3.40.50.1000:FF:000144">
    <property type="entry name" value="copper-transporting ATPase 1 isoform X2"/>
    <property type="match status" value="1"/>
</dbReference>
<dbReference type="NCBIfam" id="TIGR00003">
    <property type="entry name" value="copper ion binding protein"/>
    <property type="match status" value="2"/>
</dbReference>
<evidence type="ECO:0000256" key="6">
    <source>
        <dbReference type="ARBA" id="ARBA00022723"/>
    </source>
</evidence>
<keyword evidence="9" id="KW-0187">Copper transport</keyword>
<dbReference type="FunFam" id="3.30.70.100:FF:000001">
    <property type="entry name" value="ATPase copper transporting beta"/>
    <property type="match status" value="2"/>
</dbReference>
<dbReference type="AlphaFoldDB" id="A0A6S7INU4"/>
<evidence type="ECO:0000256" key="9">
    <source>
        <dbReference type="ARBA" id="ARBA00022796"/>
    </source>
</evidence>
<dbReference type="PANTHER" id="PTHR43520:SF8">
    <property type="entry name" value="P-TYPE CU(+) TRANSPORTER"/>
    <property type="match status" value="1"/>
</dbReference>
<dbReference type="InterPro" id="IPR001757">
    <property type="entry name" value="P_typ_ATPase"/>
</dbReference>
<keyword evidence="11" id="KW-0460">Magnesium</keyword>
<dbReference type="NCBIfam" id="TIGR01494">
    <property type="entry name" value="ATPase_P-type"/>
    <property type="match status" value="1"/>
</dbReference>
<dbReference type="OrthoDB" id="432719at2759"/>
<dbReference type="Pfam" id="PF00702">
    <property type="entry name" value="Hydrolase"/>
    <property type="match status" value="1"/>
</dbReference>
<evidence type="ECO:0000256" key="5">
    <source>
        <dbReference type="ARBA" id="ARBA00022692"/>
    </source>
</evidence>
<keyword evidence="4" id="KW-0813">Transport</keyword>
<sequence length="815" mass="89260">MKWLRTLTRPFLVQTKSDELKYSAIEHGSDLDECSDEEQELLFQKSGKWKASYVSKAKTKHNNHIDAEHVTKAFFHVTGMSCASCVATIEKNLLKKEGVTSVLVGLLAQKAEVKYDPTKTNPDVISKWIVDLGFESKHMSHNEGAQSRVEIIIHGMTCSSCVHHIESSLKKKRGVLNVSVALATGKGIVAYDSELTGPRDIIDHIQDMGFGAELASGHKHGEALDHSEEIKRWRRSFFISLIFGLPVMVIMIYHMVEMKMHGKRPVKLLLPGLSIENLLYFILCTPVQIFGGRYFYIQAYKALRHRGANMDVLIMLATTIAYVYSVAVLIIAMVLKLSKSPKTFFETPPMLLVFVSLGRWLEHIAKGKTSEALAKLLSLQPIEATLCVIDPETGNVSSEKSINVDLVQRGDVLKVVPGGKMPVDARVIRGESMADESLITGESMPVPKHVGDIVIAGSINQNGALILEATHVGDETTLSQIVKLVEEAQTSKAPIQKLADSIAAYFVPVIVLLSIVTLNIWIIIGYSDIRAISPSFDPSSTSKTEIILEFAFLTAITVLCIACPCALGLATPTAVMVGTGVGAQNGILIKGGEPLETTHKITTVIFDKTGTLTKGTPSVTKVAMFVDEEVCPMNFFLAVVGTAEANSEHPLAHAIINDAKEKLGKTTFGTCDKFVSIPGFGLSGVVYDIDQQFTRAEVSKSTSSVRDDESIWKRRSLIKESSDGRYSVKIGNREWMLKHEHEVSEEINIRMQEHEEKGETVVLVCIDDLVVGMMCIADSAKPEAIPAVSALQRMGIKVAMLTGDNTRTAWAIAQQ</sequence>
<feature type="transmembrane region" description="Helical" evidence="17">
    <location>
        <begin position="237"/>
        <end position="256"/>
    </location>
</feature>
<keyword evidence="14" id="KW-0186">Copper</keyword>
<feature type="transmembrane region" description="Helical" evidence="17">
    <location>
        <begin position="268"/>
        <end position="291"/>
    </location>
</feature>
<dbReference type="SUPFAM" id="SSF56784">
    <property type="entry name" value="HAD-like"/>
    <property type="match status" value="1"/>
</dbReference>
<keyword evidence="12" id="KW-1278">Translocase</keyword>
<dbReference type="InterPro" id="IPR036412">
    <property type="entry name" value="HAD-like_sf"/>
</dbReference>
<dbReference type="GO" id="GO:0016887">
    <property type="term" value="F:ATP hydrolysis activity"/>
    <property type="evidence" value="ECO:0007669"/>
    <property type="project" value="InterPro"/>
</dbReference>
<feature type="transmembrane region" description="Helical" evidence="17">
    <location>
        <begin position="546"/>
        <end position="570"/>
    </location>
</feature>
<comment type="similarity">
    <text evidence="2 17">Belongs to the cation transport ATPase (P-type) (TC 3.A.3) family. Type IB subfamily.</text>
</comment>
<feature type="transmembrane region" description="Helical" evidence="17">
    <location>
        <begin position="343"/>
        <end position="361"/>
    </location>
</feature>
<keyword evidence="8 17" id="KW-0547">Nucleotide-binding</keyword>
<dbReference type="InterPro" id="IPR017969">
    <property type="entry name" value="Heavy-metal-associated_CS"/>
</dbReference>
<organism evidence="18 19">
    <name type="scientific">Paramuricea clavata</name>
    <name type="common">Red gorgonian</name>
    <name type="synonym">Violescent sea-whip</name>
    <dbReference type="NCBI Taxonomy" id="317549"/>
    <lineage>
        <taxon>Eukaryota</taxon>
        <taxon>Metazoa</taxon>
        <taxon>Cnidaria</taxon>
        <taxon>Anthozoa</taxon>
        <taxon>Octocorallia</taxon>
        <taxon>Malacalcyonacea</taxon>
        <taxon>Plexauridae</taxon>
        <taxon>Paramuricea</taxon>
    </lineage>
</organism>
<keyword evidence="19" id="KW-1185">Reference proteome</keyword>
<dbReference type="SUPFAM" id="SSF55008">
    <property type="entry name" value="HMA, heavy metal-associated domain"/>
    <property type="match status" value="2"/>
</dbReference>
<dbReference type="EMBL" id="CACRXK020005777">
    <property type="protein sequence ID" value="CAB4007362.1"/>
    <property type="molecule type" value="Genomic_DNA"/>
</dbReference>
<keyword evidence="15" id="KW-0406">Ion transport</keyword>
<dbReference type="FunFam" id="2.70.150.10:FF:000002">
    <property type="entry name" value="Copper-transporting ATPase 1, putative"/>
    <property type="match status" value="1"/>
</dbReference>
<dbReference type="InterPro" id="IPR018303">
    <property type="entry name" value="ATPase_P-typ_P_site"/>
</dbReference>
<keyword evidence="16 17" id="KW-0472">Membrane</keyword>
<dbReference type="PROSITE" id="PS00154">
    <property type="entry name" value="ATPASE_E1_E2"/>
    <property type="match status" value="1"/>
</dbReference>
<dbReference type="Gene3D" id="3.40.1110.10">
    <property type="entry name" value="Calcium-transporting ATPase, cytoplasmic domain N"/>
    <property type="match status" value="1"/>
</dbReference>
<dbReference type="Gene3D" id="2.70.150.10">
    <property type="entry name" value="Calcium-transporting ATPase, cytoplasmic transduction domain A"/>
    <property type="match status" value="1"/>
</dbReference>
<dbReference type="GO" id="GO:0140581">
    <property type="term" value="F:P-type monovalent copper transporter activity"/>
    <property type="evidence" value="ECO:0007669"/>
    <property type="project" value="UniProtKB-EC"/>
</dbReference>
<evidence type="ECO:0000256" key="15">
    <source>
        <dbReference type="ARBA" id="ARBA00023065"/>
    </source>
</evidence>
<dbReference type="InterPro" id="IPR036163">
    <property type="entry name" value="HMA_dom_sf"/>
</dbReference>
<dbReference type="GO" id="GO:0005507">
    <property type="term" value="F:copper ion binding"/>
    <property type="evidence" value="ECO:0007669"/>
    <property type="project" value="InterPro"/>
</dbReference>
<dbReference type="GO" id="GO:0043682">
    <property type="term" value="F:P-type divalent copper transporter activity"/>
    <property type="evidence" value="ECO:0007669"/>
    <property type="project" value="TreeGrafter"/>
</dbReference>
<dbReference type="NCBIfam" id="TIGR01525">
    <property type="entry name" value="ATPase-IB_hvy"/>
    <property type="match status" value="1"/>
</dbReference>
<keyword evidence="6 17" id="KW-0479">Metal-binding</keyword>
<keyword evidence="5 17" id="KW-0812">Transmembrane</keyword>
<dbReference type="InterPro" id="IPR027256">
    <property type="entry name" value="P-typ_ATPase_IB"/>
</dbReference>
<dbReference type="PRINTS" id="PR00119">
    <property type="entry name" value="CATATPASE"/>
</dbReference>
<evidence type="ECO:0000256" key="13">
    <source>
        <dbReference type="ARBA" id="ARBA00022989"/>
    </source>
</evidence>
<feature type="transmembrane region" description="Helical" evidence="17">
    <location>
        <begin position="312"/>
        <end position="337"/>
    </location>
</feature>
<evidence type="ECO:0000256" key="2">
    <source>
        <dbReference type="ARBA" id="ARBA00006024"/>
    </source>
</evidence>
<reference evidence="18" key="1">
    <citation type="submission" date="2020-04" db="EMBL/GenBank/DDBJ databases">
        <authorList>
            <person name="Alioto T."/>
            <person name="Alioto T."/>
            <person name="Gomez Garrido J."/>
        </authorList>
    </citation>
    <scope>NUCLEOTIDE SEQUENCE</scope>
    <source>
        <strain evidence="18">A484AB</strain>
    </source>
</reference>
<dbReference type="Proteomes" id="UP001152795">
    <property type="component" value="Unassembled WGS sequence"/>
</dbReference>
<dbReference type="SUPFAM" id="SSF81660">
    <property type="entry name" value="Metal cation-transporting ATPase, ATP-binding domain N"/>
    <property type="match status" value="1"/>
</dbReference>
<evidence type="ECO:0000256" key="4">
    <source>
        <dbReference type="ARBA" id="ARBA00022448"/>
    </source>
</evidence>
<proteinExistence type="inferred from homology"/>
<dbReference type="Pfam" id="PF00403">
    <property type="entry name" value="HMA"/>
    <property type="match status" value="2"/>
</dbReference>
<dbReference type="CDD" id="cd00371">
    <property type="entry name" value="HMA"/>
    <property type="match status" value="2"/>
</dbReference>
<gene>
    <name evidence="18" type="ORF">PACLA_8A008082</name>
</gene>
<dbReference type="PROSITE" id="PS01047">
    <property type="entry name" value="HMA_1"/>
    <property type="match status" value="2"/>
</dbReference>
<dbReference type="Gene3D" id="3.30.70.100">
    <property type="match status" value="2"/>
</dbReference>
<dbReference type="GO" id="GO:0005886">
    <property type="term" value="C:plasma membrane"/>
    <property type="evidence" value="ECO:0007669"/>
    <property type="project" value="TreeGrafter"/>
</dbReference>
<dbReference type="SUPFAM" id="SSF81665">
    <property type="entry name" value="Calcium ATPase, transmembrane domain M"/>
    <property type="match status" value="1"/>
</dbReference>
<dbReference type="EC" id="7.2.2.8" evidence="3"/>
<dbReference type="InterPro" id="IPR059000">
    <property type="entry name" value="ATPase_P-type_domA"/>
</dbReference>
<name>A0A6S7INU4_PARCT</name>
<dbReference type="GO" id="GO:0055070">
    <property type="term" value="P:copper ion homeostasis"/>
    <property type="evidence" value="ECO:0007669"/>
    <property type="project" value="TreeGrafter"/>
</dbReference>
<keyword evidence="7" id="KW-0677">Repeat</keyword>
<evidence type="ECO:0000313" key="19">
    <source>
        <dbReference type="Proteomes" id="UP001152795"/>
    </source>
</evidence>
<dbReference type="InterPro" id="IPR023298">
    <property type="entry name" value="ATPase_P-typ_TM_dom_sf"/>
</dbReference>
<dbReference type="PRINTS" id="PR00942">
    <property type="entry name" value="CUATPASEI"/>
</dbReference>
<dbReference type="GO" id="GO:0005802">
    <property type="term" value="C:trans-Golgi network"/>
    <property type="evidence" value="ECO:0007669"/>
    <property type="project" value="UniProtKB-ARBA"/>
</dbReference>
<evidence type="ECO:0000256" key="8">
    <source>
        <dbReference type="ARBA" id="ARBA00022741"/>
    </source>
</evidence>
<dbReference type="InterPro" id="IPR023214">
    <property type="entry name" value="HAD_sf"/>
</dbReference>
<keyword evidence="10 17" id="KW-0067">ATP-binding</keyword>
<dbReference type="InterPro" id="IPR023299">
    <property type="entry name" value="ATPase_P-typ_cyto_dom_N"/>
</dbReference>
<comment type="subcellular location">
    <subcellularLocation>
        <location evidence="1">Golgi apparatus</location>
        <location evidence="1">trans-Golgi network membrane</location>
        <topology evidence="1">Multi-pass membrane protein</topology>
    </subcellularLocation>
    <subcellularLocation>
        <location evidence="17">Membrane</location>
    </subcellularLocation>
</comment>
<evidence type="ECO:0000256" key="10">
    <source>
        <dbReference type="ARBA" id="ARBA00022840"/>
    </source>
</evidence>
<dbReference type="InterPro" id="IPR008250">
    <property type="entry name" value="ATPase_P-typ_transduc_dom_A_sf"/>
</dbReference>
<dbReference type="InterPro" id="IPR006121">
    <property type="entry name" value="HMA_dom"/>
</dbReference>
<keyword evidence="13 17" id="KW-1133">Transmembrane helix</keyword>
<dbReference type="InterPro" id="IPR006122">
    <property type="entry name" value="HMA_Cu_ion-bd"/>
</dbReference>
<evidence type="ECO:0000256" key="17">
    <source>
        <dbReference type="RuleBase" id="RU362081"/>
    </source>
</evidence>